<proteinExistence type="predicted"/>
<keyword evidence="2" id="KW-1185">Reference proteome</keyword>
<organism evidence="1 2">
    <name type="scientific">Prorocentrum cordatum</name>
    <dbReference type="NCBI Taxonomy" id="2364126"/>
    <lineage>
        <taxon>Eukaryota</taxon>
        <taxon>Sar</taxon>
        <taxon>Alveolata</taxon>
        <taxon>Dinophyceae</taxon>
        <taxon>Prorocentrales</taxon>
        <taxon>Prorocentraceae</taxon>
        <taxon>Prorocentrum</taxon>
    </lineage>
</organism>
<name>A0ABN9TDM2_9DINO</name>
<dbReference type="EMBL" id="CAUYUJ010014615">
    <property type="protein sequence ID" value="CAK0843861.1"/>
    <property type="molecule type" value="Genomic_DNA"/>
</dbReference>
<evidence type="ECO:0000313" key="1">
    <source>
        <dbReference type="EMBL" id="CAK0843861.1"/>
    </source>
</evidence>
<reference evidence="1" key="1">
    <citation type="submission" date="2023-10" db="EMBL/GenBank/DDBJ databases">
        <authorList>
            <person name="Chen Y."/>
            <person name="Shah S."/>
            <person name="Dougan E. K."/>
            <person name="Thang M."/>
            <person name="Chan C."/>
        </authorList>
    </citation>
    <scope>NUCLEOTIDE SEQUENCE [LARGE SCALE GENOMIC DNA]</scope>
</reference>
<evidence type="ECO:0000313" key="2">
    <source>
        <dbReference type="Proteomes" id="UP001189429"/>
    </source>
</evidence>
<sequence length="159" mass="17467">METTWRSSLLPSSKVAAKEQFVKITPLKSVFPMFVDRKTKLLPLSEVPRVLRACGLTILGEQEKTIKQEVEKIDGLGKPENESKYSSTYGAAYDSLGTLCYEGVVGNTSGVVQISHLQHIVTSVGDKVTAGSFATVHKDLLGDQKENVPLDELLAYLRR</sequence>
<comment type="caution">
    <text evidence="1">The sequence shown here is derived from an EMBL/GenBank/DDBJ whole genome shotgun (WGS) entry which is preliminary data.</text>
</comment>
<gene>
    <name evidence="1" type="ORF">PCOR1329_LOCUS38081</name>
</gene>
<protein>
    <submittedName>
        <fullName evidence="1">Uncharacterized protein</fullName>
    </submittedName>
</protein>
<accession>A0ABN9TDM2</accession>
<dbReference type="Proteomes" id="UP001189429">
    <property type="component" value="Unassembled WGS sequence"/>
</dbReference>